<name>A0A3B3BLP6_ORYME</name>
<keyword evidence="9" id="KW-1185">Reference proteome</keyword>
<sequence length="251" mass="27829">MLRAPICRLKQRMASTSLLVLFLLEVCLASTNIHSEKVLNVLKGSTAVLTPDDKGKSISSVTWKHDGDLAAEWFGGSPTFYRSFNDSCSLNTETGELTINEVRLEHSGLYTPEINNRILIDIRLQVLSPVPKPSIISNCNSEETQCTLTCVFDSTDDLGDVQVFWILDDIHVKEGSELSITKKTKEKTFICRLNNTVSSESSNKLKNHLLDDKAHFISLAVLVLCILLISIGVLVCLHIRKLQKGRCLGGE</sequence>
<protein>
    <recommendedName>
        <fullName evidence="7">Ig-like domain-containing protein</fullName>
    </recommendedName>
</protein>
<accession>A0A3B3BLP6</accession>
<evidence type="ECO:0000256" key="1">
    <source>
        <dbReference type="ARBA" id="ARBA00004370"/>
    </source>
</evidence>
<dbReference type="Gene3D" id="2.60.40.10">
    <property type="entry name" value="Immunoglobulins"/>
    <property type="match status" value="2"/>
</dbReference>
<feature type="domain" description="Ig-like" evidence="7">
    <location>
        <begin position="131"/>
        <end position="202"/>
    </location>
</feature>
<evidence type="ECO:0000256" key="5">
    <source>
        <dbReference type="SAM" id="Phobius"/>
    </source>
</evidence>
<keyword evidence="4" id="KW-0325">Glycoprotein</keyword>
<dbReference type="Proteomes" id="UP000261560">
    <property type="component" value="Unplaced"/>
</dbReference>
<dbReference type="STRING" id="30732.ENSOMEP00000006491"/>
<evidence type="ECO:0000313" key="8">
    <source>
        <dbReference type="Ensembl" id="ENSOMEP00000006491.1"/>
    </source>
</evidence>
<dbReference type="PANTHER" id="PTHR12080:SF125">
    <property type="entry name" value="CD48 ANTIGEN-LIKE"/>
    <property type="match status" value="1"/>
</dbReference>
<evidence type="ECO:0000256" key="2">
    <source>
        <dbReference type="ARBA" id="ARBA00022729"/>
    </source>
</evidence>
<comment type="subcellular location">
    <subcellularLocation>
        <location evidence="1">Membrane</location>
    </subcellularLocation>
</comment>
<reference evidence="8" key="1">
    <citation type="submission" date="2025-08" db="UniProtKB">
        <authorList>
            <consortium name="Ensembl"/>
        </authorList>
    </citation>
    <scope>IDENTIFICATION</scope>
</reference>
<organism evidence="8 9">
    <name type="scientific">Oryzias melastigma</name>
    <name type="common">Marine medaka</name>
    <dbReference type="NCBI Taxonomy" id="30732"/>
    <lineage>
        <taxon>Eukaryota</taxon>
        <taxon>Metazoa</taxon>
        <taxon>Chordata</taxon>
        <taxon>Craniata</taxon>
        <taxon>Vertebrata</taxon>
        <taxon>Euteleostomi</taxon>
        <taxon>Actinopterygii</taxon>
        <taxon>Neopterygii</taxon>
        <taxon>Teleostei</taxon>
        <taxon>Neoteleostei</taxon>
        <taxon>Acanthomorphata</taxon>
        <taxon>Ovalentaria</taxon>
        <taxon>Atherinomorphae</taxon>
        <taxon>Beloniformes</taxon>
        <taxon>Adrianichthyidae</taxon>
        <taxon>Oryziinae</taxon>
        <taxon>Oryzias</taxon>
    </lineage>
</organism>
<evidence type="ECO:0000259" key="7">
    <source>
        <dbReference type="PROSITE" id="PS50835"/>
    </source>
</evidence>
<evidence type="ECO:0000313" key="9">
    <source>
        <dbReference type="Proteomes" id="UP000261560"/>
    </source>
</evidence>
<dbReference type="InterPro" id="IPR007110">
    <property type="entry name" value="Ig-like_dom"/>
</dbReference>
<dbReference type="InterPro" id="IPR036179">
    <property type="entry name" value="Ig-like_dom_sf"/>
</dbReference>
<dbReference type="GeneTree" id="ENSGT00610000086518"/>
<evidence type="ECO:0000256" key="4">
    <source>
        <dbReference type="ARBA" id="ARBA00023180"/>
    </source>
</evidence>
<dbReference type="InterPro" id="IPR013783">
    <property type="entry name" value="Ig-like_fold"/>
</dbReference>
<keyword evidence="3 5" id="KW-0472">Membrane</keyword>
<keyword evidence="5" id="KW-1133">Transmembrane helix</keyword>
<dbReference type="PaxDb" id="30732-ENSOMEP00000006491"/>
<evidence type="ECO:0000256" key="3">
    <source>
        <dbReference type="ARBA" id="ARBA00023136"/>
    </source>
</evidence>
<feature type="transmembrane region" description="Helical" evidence="5">
    <location>
        <begin position="216"/>
        <end position="237"/>
    </location>
</feature>
<dbReference type="OMA" id="KEQTFIC"/>
<dbReference type="InterPro" id="IPR015631">
    <property type="entry name" value="CD2/SLAM_rcpt"/>
</dbReference>
<evidence type="ECO:0000256" key="6">
    <source>
        <dbReference type="SAM" id="SignalP"/>
    </source>
</evidence>
<keyword evidence="5" id="KW-0812">Transmembrane</keyword>
<dbReference type="PANTHER" id="PTHR12080">
    <property type="entry name" value="SIGNALING LYMPHOCYTIC ACTIVATION MOLECULE"/>
    <property type="match status" value="1"/>
</dbReference>
<feature type="chain" id="PRO_5017283256" description="Ig-like domain-containing protein" evidence="6">
    <location>
        <begin position="30"/>
        <end position="251"/>
    </location>
</feature>
<dbReference type="SUPFAM" id="SSF48726">
    <property type="entry name" value="Immunoglobulin"/>
    <property type="match status" value="2"/>
</dbReference>
<reference evidence="8" key="2">
    <citation type="submission" date="2025-09" db="UniProtKB">
        <authorList>
            <consortium name="Ensembl"/>
        </authorList>
    </citation>
    <scope>IDENTIFICATION</scope>
</reference>
<proteinExistence type="predicted"/>
<dbReference type="Ensembl" id="ENSOMET00000005726.1">
    <property type="protein sequence ID" value="ENSOMEP00000006491.1"/>
    <property type="gene ID" value="ENSOMEG00000007539.1"/>
</dbReference>
<keyword evidence="2 6" id="KW-0732">Signal</keyword>
<feature type="signal peptide" evidence="6">
    <location>
        <begin position="1"/>
        <end position="29"/>
    </location>
</feature>
<dbReference type="AlphaFoldDB" id="A0A3B3BLP6"/>
<dbReference type="PROSITE" id="PS50835">
    <property type="entry name" value="IG_LIKE"/>
    <property type="match status" value="1"/>
</dbReference>
<dbReference type="GO" id="GO:0016020">
    <property type="term" value="C:membrane"/>
    <property type="evidence" value="ECO:0007669"/>
    <property type="project" value="UniProtKB-SubCell"/>
</dbReference>